<dbReference type="InterPro" id="IPR002125">
    <property type="entry name" value="CMP_dCMP_dom"/>
</dbReference>
<evidence type="ECO:0000259" key="3">
    <source>
        <dbReference type="PROSITE" id="PS51747"/>
    </source>
</evidence>
<keyword evidence="5" id="KW-1185">Reference proteome</keyword>
<dbReference type="PANTHER" id="PTHR11079">
    <property type="entry name" value="CYTOSINE DEAMINASE FAMILY MEMBER"/>
    <property type="match status" value="1"/>
</dbReference>
<protein>
    <recommendedName>
        <fullName evidence="3">CMP/dCMP-type deaminase domain-containing protein</fullName>
    </recommendedName>
</protein>
<dbReference type="GO" id="GO:0005737">
    <property type="term" value="C:cytoplasm"/>
    <property type="evidence" value="ECO:0007669"/>
    <property type="project" value="TreeGrafter"/>
</dbReference>
<comment type="similarity">
    <text evidence="2">Belongs to the cytidine and deoxycytidylate deaminase family. ADAT3 subfamily.</text>
</comment>
<evidence type="ECO:0000313" key="4">
    <source>
        <dbReference type="EMBL" id="CAD6261395.1"/>
    </source>
</evidence>
<reference evidence="4" key="1">
    <citation type="submission" date="2020-10" db="EMBL/GenBank/DDBJ databases">
        <authorList>
            <person name="Han B."/>
            <person name="Lu T."/>
            <person name="Zhao Q."/>
            <person name="Huang X."/>
            <person name="Zhao Y."/>
        </authorList>
    </citation>
    <scope>NUCLEOTIDE SEQUENCE</scope>
</reference>
<name>A0A811QKE5_9POAL</name>
<accession>A0A811QKE5</accession>
<dbReference type="Proteomes" id="UP000604825">
    <property type="component" value="Unassembled WGS sequence"/>
</dbReference>
<sequence length="412" mass="46040">MAWELIEVPGILNPSLQDSTVDVVAAKIDPKLANTLIRQLSQVCPLENLRHVKRVRRRTECGGKSELSIILCVSTGSEPCSIQFSEDLQKIVDTYQLSPFTAKVAKCCATSKEEWEEQCKLWPTSYHPAFDLDIVRGFQEEELPSIFNCMKTAFQLSKAGNAAIIVDPSSMQIIAKATDQTHKHDMPVEGNAFSEVKADVTCSLNEATDNDSNLSLPGSFLPKRNSLNMEISCINPWGWMRKRTCEQKPLPCDGCFAWHPLRHAPMVAIENAAERDRTMFPSSTSITKPDSNGNPENCCDNEPAKRLKTDTKDNEQLASESFCGDLSETSRPYLCTGFDIYLVWEPCTMCAMALVHHRFKRVFYAFPNPVTGALGGVSRLHGEKSLNHHYNVFRVSVPEAYTNGLNYCSKEC</sequence>
<dbReference type="EMBL" id="CAJGYO010000011">
    <property type="protein sequence ID" value="CAD6261395.1"/>
    <property type="molecule type" value="Genomic_DNA"/>
</dbReference>
<dbReference type="AlphaFoldDB" id="A0A811QKE5"/>
<dbReference type="GO" id="GO:0005634">
    <property type="term" value="C:nucleus"/>
    <property type="evidence" value="ECO:0007669"/>
    <property type="project" value="TreeGrafter"/>
</dbReference>
<proteinExistence type="inferred from homology"/>
<keyword evidence="1" id="KW-0819">tRNA processing</keyword>
<dbReference type="InterPro" id="IPR016193">
    <property type="entry name" value="Cytidine_deaminase-like"/>
</dbReference>
<evidence type="ECO:0000256" key="1">
    <source>
        <dbReference type="ARBA" id="ARBA00022694"/>
    </source>
</evidence>
<dbReference type="SUPFAM" id="SSF53927">
    <property type="entry name" value="Cytidine deaminase-like"/>
    <property type="match status" value="1"/>
</dbReference>
<dbReference type="GO" id="GO:0052717">
    <property type="term" value="F:tRNA-specific adenosine-34 deaminase activity"/>
    <property type="evidence" value="ECO:0007669"/>
    <property type="project" value="TreeGrafter"/>
</dbReference>
<dbReference type="GO" id="GO:0008033">
    <property type="term" value="P:tRNA processing"/>
    <property type="evidence" value="ECO:0007669"/>
    <property type="project" value="UniProtKB-KW"/>
</dbReference>
<gene>
    <name evidence="4" type="ORF">NCGR_LOCUS44816</name>
</gene>
<dbReference type="Gene3D" id="3.40.140.10">
    <property type="entry name" value="Cytidine Deaminase, domain 2"/>
    <property type="match status" value="1"/>
</dbReference>
<dbReference type="PANTHER" id="PTHR11079:SF156">
    <property type="entry name" value="INACTIVE TRNA-SPECIFIC ADENOSINE DEAMINASE-LIKE PROTEIN 3-RELATED"/>
    <property type="match status" value="1"/>
</dbReference>
<organism evidence="4 5">
    <name type="scientific">Miscanthus lutarioriparius</name>
    <dbReference type="NCBI Taxonomy" id="422564"/>
    <lineage>
        <taxon>Eukaryota</taxon>
        <taxon>Viridiplantae</taxon>
        <taxon>Streptophyta</taxon>
        <taxon>Embryophyta</taxon>
        <taxon>Tracheophyta</taxon>
        <taxon>Spermatophyta</taxon>
        <taxon>Magnoliopsida</taxon>
        <taxon>Liliopsida</taxon>
        <taxon>Poales</taxon>
        <taxon>Poaceae</taxon>
        <taxon>PACMAD clade</taxon>
        <taxon>Panicoideae</taxon>
        <taxon>Andropogonodae</taxon>
        <taxon>Andropogoneae</taxon>
        <taxon>Saccharinae</taxon>
        <taxon>Miscanthus</taxon>
    </lineage>
</organism>
<evidence type="ECO:0000256" key="2">
    <source>
        <dbReference type="ARBA" id="ARBA00038160"/>
    </source>
</evidence>
<dbReference type="PROSITE" id="PS51747">
    <property type="entry name" value="CYT_DCMP_DEAMINASES_2"/>
    <property type="match status" value="1"/>
</dbReference>
<evidence type="ECO:0000313" key="5">
    <source>
        <dbReference type="Proteomes" id="UP000604825"/>
    </source>
</evidence>
<dbReference type="OrthoDB" id="3180714at2759"/>
<comment type="caution">
    <text evidence="4">The sequence shown here is derived from an EMBL/GenBank/DDBJ whole genome shotgun (WGS) entry which is preliminary data.</text>
</comment>
<feature type="domain" description="CMP/dCMP-type deaminase" evidence="3">
    <location>
        <begin position="256"/>
        <end position="377"/>
    </location>
</feature>